<dbReference type="Proteomes" id="UP001642360">
    <property type="component" value="Unassembled WGS sequence"/>
</dbReference>
<evidence type="ECO:0000313" key="3">
    <source>
        <dbReference type="Proteomes" id="UP001642360"/>
    </source>
</evidence>
<gene>
    <name evidence="2" type="ORF">ILEXP_LOCUS47237</name>
</gene>
<accession>A0ABC8U6H5</accession>
<protein>
    <submittedName>
        <fullName evidence="2">Uncharacterized protein</fullName>
    </submittedName>
</protein>
<proteinExistence type="predicted"/>
<feature type="non-terminal residue" evidence="2">
    <location>
        <position position="1"/>
    </location>
</feature>
<reference evidence="2 3" key="1">
    <citation type="submission" date="2024-02" db="EMBL/GenBank/DDBJ databases">
        <authorList>
            <person name="Vignale AGUSTIN F."/>
            <person name="Sosa J E."/>
            <person name="Modenutti C."/>
        </authorList>
    </citation>
    <scope>NUCLEOTIDE SEQUENCE [LARGE SCALE GENOMIC DNA]</scope>
</reference>
<keyword evidence="3" id="KW-1185">Reference proteome</keyword>
<dbReference type="AlphaFoldDB" id="A0ABC8U6H5"/>
<comment type="caution">
    <text evidence="2">The sequence shown here is derived from an EMBL/GenBank/DDBJ whole genome shotgun (WGS) entry which is preliminary data.</text>
</comment>
<feature type="compositionally biased region" description="Basic and acidic residues" evidence="1">
    <location>
        <begin position="35"/>
        <end position="48"/>
    </location>
</feature>
<evidence type="ECO:0000256" key="1">
    <source>
        <dbReference type="SAM" id="MobiDB-lite"/>
    </source>
</evidence>
<feature type="region of interest" description="Disordered" evidence="1">
    <location>
        <begin position="1"/>
        <end position="49"/>
    </location>
</feature>
<sequence>EEIYRNHHGSGNGNTIDQAGGSKPRLSGDNAIEIGDGKRPQEEKLEPDKADEEVGLLRDQVIAILAAVPDVEVDEIIRVEVLREATLGVKEWSYHNYEQEEEEENYVYELDIWR</sequence>
<evidence type="ECO:0000313" key="2">
    <source>
        <dbReference type="EMBL" id="CAK9177354.1"/>
    </source>
</evidence>
<name>A0ABC8U6H5_9AQUA</name>
<dbReference type="EMBL" id="CAUOFW020007039">
    <property type="protein sequence ID" value="CAK9177354.1"/>
    <property type="molecule type" value="Genomic_DNA"/>
</dbReference>
<organism evidence="2 3">
    <name type="scientific">Ilex paraguariensis</name>
    <name type="common">yerba mate</name>
    <dbReference type="NCBI Taxonomy" id="185542"/>
    <lineage>
        <taxon>Eukaryota</taxon>
        <taxon>Viridiplantae</taxon>
        <taxon>Streptophyta</taxon>
        <taxon>Embryophyta</taxon>
        <taxon>Tracheophyta</taxon>
        <taxon>Spermatophyta</taxon>
        <taxon>Magnoliopsida</taxon>
        <taxon>eudicotyledons</taxon>
        <taxon>Gunneridae</taxon>
        <taxon>Pentapetalae</taxon>
        <taxon>asterids</taxon>
        <taxon>campanulids</taxon>
        <taxon>Aquifoliales</taxon>
        <taxon>Aquifoliaceae</taxon>
        <taxon>Ilex</taxon>
    </lineage>
</organism>